<dbReference type="STRING" id="1220578.FPE01S_01_14300"/>
<keyword evidence="1" id="KW-0812">Transmembrane</keyword>
<keyword evidence="3" id="KW-1185">Reference proteome</keyword>
<keyword evidence="1" id="KW-1133">Transmembrane helix</keyword>
<feature type="transmembrane region" description="Helical" evidence="1">
    <location>
        <begin position="74"/>
        <end position="95"/>
    </location>
</feature>
<protein>
    <submittedName>
        <fullName evidence="2">Uncharacterized protein</fullName>
    </submittedName>
</protein>
<dbReference type="EMBL" id="BBWV01000001">
    <property type="protein sequence ID" value="GAO42415.1"/>
    <property type="molecule type" value="Genomic_DNA"/>
</dbReference>
<gene>
    <name evidence="2" type="ORF">FPE01S_01_14300</name>
</gene>
<name>A0A0E9MZ94_9BACT</name>
<dbReference type="OrthoDB" id="678581at2"/>
<comment type="caution">
    <text evidence="2">The sequence shown here is derived from an EMBL/GenBank/DDBJ whole genome shotgun (WGS) entry which is preliminary data.</text>
</comment>
<evidence type="ECO:0000313" key="2">
    <source>
        <dbReference type="EMBL" id="GAO42415.1"/>
    </source>
</evidence>
<reference evidence="2 3" key="1">
    <citation type="submission" date="2015-04" db="EMBL/GenBank/DDBJ databases">
        <title>Whole genome shotgun sequence of Flavihumibacter petaseus NBRC 106054.</title>
        <authorList>
            <person name="Miyazawa S."/>
            <person name="Hosoyama A."/>
            <person name="Hashimoto M."/>
            <person name="Noguchi M."/>
            <person name="Tsuchikane K."/>
            <person name="Ohji S."/>
            <person name="Yamazoe A."/>
            <person name="Ichikawa N."/>
            <person name="Kimura A."/>
            <person name="Fujita N."/>
        </authorList>
    </citation>
    <scope>NUCLEOTIDE SEQUENCE [LARGE SCALE GENOMIC DNA]</scope>
    <source>
        <strain evidence="2 3">NBRC 106054</strain>
    </source>
</reference>
<organism evidence="2 3">
    <name type="scientific">Flavihumibacter petaseus NBRC 106054</name>
    <dbReference type="NCBI Taxonomy" id="1220578"/>
    <lineage>
        <taxon>Bacteria</taxon>
        <taxon>Pseudomonadati</taxon>
        <taxon>Bacteroidota</taxon>
        <taxon>Chitinophagia</taxon>
        <taxon>Chitinophagales</taxon>
        <taxon>Chitinophagaceae</taxon>
        <taxon>Flavihumibacter</taxon>
    </lineage>
</organism>
<accession>A0A0E9MZ94</accession>
<evidence type="ECO:0000313" key="3">
    <source>
        <dbReference type="Proteomes" id="UP000033121"/>
    </source>
</evidence>
<feature type="transmembrane region" description="Helical" evidence="1">
    <location>
        <begin position="45"/>
        <end position="68"/>
    </location>
</feature>
<dbReference type="AlphaFoldDB" id="A0A0E9MZ94"/>
<evidence type="ECO:0000256" key="1">
    <source>
        <dbReference type="SAM" id="Phobius"/>
    </source>
</evidence>
<dbReference type="Proteomes" id="UP000033121">
    <property type="component" value="Unassembled WGS sequence"/>
</dbReference>
<dbReference type="RefSeq" id="WP_046368113.1">
    <property type="nucleotide sequence ID" value="NZ_BBWV01000001.1"/>
</dbReference>
<sequence length="115" mass="12548">MENTIKQTIEGLVDHAGDIADTYYQLSVVKATETAGKTAAASMMVVLVMSFAIVILAFVGLGFAWWIGETLQNMKAGFFIVAGCYALVLVLVLLFRRNAIIPMVKNAVVRSVYEK</sequence>
<proteinExistence type="predicted"/>
<keyword evidence="1" id="KW-0472">Membrane</keyword>